<protein>
    <recommendedName>
        <fullName evidence="6">Copper resistance protein D</fullName>
    </recommendedName>
</protein>
<dbReference type="NCBIfam" id="NF033808">
    <property type="entry name" value="copper_CopD"/>
    <property type="match status" value="1"/>
</dbReference>
<evidence type="ECO:0000256" key="5">
    <source>
        <dbReference type="ARBA" id="ARBA00023136"/>
    </source>
</evidence>
<reference evidence="8 9" key="1">
    <citation type="submission" date="2013-03" db="EMBL/GenBank/DDBJ databases">
        <authorList>
            <person name="Linke B."/>
        </authorList>
    </citation>
    <scope>NUCLEOTIDE SEQUENCE [LARGE SCALE GENOMIC DNA]</scope>
    <source>
        <strain evidence="8 9">B13</strain>
    </source>
</reference>
<evidence type="ECO:0000256" key="2">
    <source>
        <dbReference type="ARBA" id="ARBA00022475"/>
    </source>
</evidence>
<comment type="similarity">
    <text evidence="6">Belongs to the CopD family.</text>
</comment>
<dbReference type="InterPro" id="IPR047689">
    <property type="entry name" value="CopD"/>
</dbReference>
<feature type="domain" description="Copper resistance protein D" evidence="7">
    <location>
        <begin position="184"/>
        <end position="279"/>
    </location>
</feature>
<keyword evidence="6" id="KW-0997">Cell inner membrane</keyword>
<proteinExistence type="inferred from homology"/>
<dbReference type="RefSeq" id="WP_043254468.1">
    <property type="nucleotide sequence ID" value="NZ_HG322950.1"/>
</dbReference>
<name>A0A024HMW6_PSEKB</name>
<dbReference type="KEGG" id="pkc:PKB_4444"/>
<dbReference type="PANTHER" id="PTHR34820">
    <property type="entry name" value="INNER MEMBRANE PROTEIN YEBZ"/>
    <property type="match status" value="1"/>
</dbReference>
<evidence type="ECO:0000256" key="4">
    <source>
        <dbReference type="ARBA" id="ARBA00022989"/>
    </source>
</evidence>
<evidence type="ECO:0000313" key="9">
    <source>
        <dbReference type="Proteomes" id="UP000025241"/>
    </source>
</evidence>
<dbReference type="AlphaFoldDB" id="A0A024HMW6"/>
<evidence type="ECO:0000256" key="1">
    <source>
        <dbReference type="ARBA" id="ARBA00004651"/>
    </source>
</evidence>
<gene>
    <name evidence="8" type="ORF">PKB_4444</name>
</gene>
<feature type="transmembrane region" description="Helical" evidence="6">
    <location>
        <begin position="262"/>
        <end position="282"/>
    </location>
</feature>
<dbReference type="Pfam" id="PF05425">
    <property type="entry name" value="CopD"/>
    <property type="match status" value="1"/>
</dbReference>
<accession>A0A024HMW6</accession>
<comment type="function">
    <text evidence="6">Involved in copper resistance.</text>
</comment>
<dbReference type="HOGENOM" id="CLU_075540_0_0_6"/>
<dbReference type="InterPro" id="IPR032694">
    <property type="entry name" value="CopC/D"/>
</dbReference>
<feature type="transmembrane region" description="Helical" evidence="6">
    <location>
        <begin position="91"/>
        <end position="112"/>
    </location>
</feature>
<dbReference type="PANTHER" id="PTHR34820:SF4">
    <property type="entry name" value="INNER MEMBRANE PROTEIN YEBZ"/>
    <property type="match status" value="1"/>
</dbReference>
<evidence type="ECO:0000256" key="3">
    <source>
        <dbReference type="ARBA" id="ARBA00022692"/>
    </source>
</evidence>
<dbReference type="PATRIC" id="fig|1301098.3.peg.4431"/>
<keyword evidence="9" id="KW-1185">Reference proteome</keyword>
<feature type="transmembrane region" description="Helical" evidence="6">
    <location>
        <begin position="189"/>
        <end position="211"/>
    </location>
</feature>
<dbReference type="STRING" id="1301098.PKB_4444"/>
<reference evidence="8 9" key="2">
    <citation type="submission" date="2014-05" db="EMBL/GenBank/DDBJ databases">
        <title>Genome sequence of the 3-chlorobenzoate degrading bacterium Pseudomonas knackmussii B13 shows multiple evidence for horizontal gene transfer.</title>
        <authorList>
            <person name="Miyazaki R."/>
            <person name="Bertelli C."/>
            <person name="Falquet L."/>
            <person name="Robinson-Rechavi M."/>
            <person name="Gharib W."/>
            <person name="Roy S."/>
            <person name="Van der Meer J.R."/>
        </authorList>
    </citation>
    <scope>NUCLEOTIDE SEQUENCE [LARGE SCALE GENOMIC DNA]</scope>
    <source>
        <strain evidence="8 9">B13</strain>
    </source>
</reference>
<keyword evidence="3 6" id="KW-0812">Transmembrane</keyword>
<evidence type="ECO:0000259" key="7">
    <source>
        <dbReference type="Pfam" id="PF05425"/>
    </source>
</evidence>
<dbReference type="EMBL" id="HG322950">
    <property type="protein sequence ID" value="CDF85768.1"/>
    <property type="molecule type" value="Genomic_DNA"/>
</dbReference>
<comment type="subcellular location">
    <subcellularLocation>
        <location evidence="6">Cell inner membrane</location>
        <topology evidence="6">Multi-pass membrane protein</topology>
    </subcellularLocation>
    <subcellularLocation>
        <location evidence="1">Cell membrane</location>
        <topology evidence="1">Multi-pass membrane protein</topology>
    </subcellularLocation>
</comment>
<evidence type="ECO:0000313" key="8">
    <source>
        <dbReference type="EMBL" id="CDF85768.1"/>
    </source>
</evidence>
<dbReference type="InterPro" id="IPR008457">
    <property type="entry name" value="Cu-R_CopD_dom"/>
</dbReference>
<dbReference type="eggNOG" id="COG1276">
    <property type="taxonomic scope" value="Bacteria"/>
</dbReference>
<keyword evidence="5 6" id="KW-0472">Membrane</keyword>
<dbReference type="GO" id="GO:0005886">
    <property type="term" value="C:plasma membrane"/>
    <property type="evidence" value="ECO:0007669"/>
    <property type="project" value="UniProtKB-SubCell"/>
</dbReference>
<feature type="transmembrane region" description="Helical" evidence="6">
    <location>
        <begin position="6"/>
        <end position="29"/>
    </location>
</feature>
<feature type="transmembrane region" description="Helical" evidence="6">
    <location>
        <begin position="231"/>
        <end position="250"/>
    </location>
</feature>
<evidence type="ECO:0000256" key="6">
    <source>
        <dbReference type="RuleBase" id="RU369037"/>
    </source>
</evidence>
<keyword evidence="6" id="KW-0186">Copper</keyword>
<dbReference type="Proteomes" id="UP000025241">
    <property type="component" value="Chromosome I"/>
</dbReference>
<sequence>MDDALVFCRFLHLTLALTLFGVSLFRAVLRRQEPAVLAALDGRLLGWQRPAALLALFSGLAWLGLVAASMAGDWSAMLDPSTLGLVLRETFFGQVWTWHLAANAALLVALCLPLSADNPLRPLLGGALLASLAPVGHGAMLDGWAGIGLMFNQGLHLLCAGAWLGGLLLLAALLYRAPDSTHAEALRRFSGVGYLLVAGVAASGLVNVWALVGQWPDPRTSTFGRVLTLKLLLVAGMLALALLNRVALAFRERHLLALRRSVLLEWACGVAAVAAVSLLGTLSPAG</sequence>
<keyword evidence="4 6" id="KW-1133">Transmembrane helix</keyword>
<feature type="transmembrane region" description="Helical" evidence="6">
    <location>
        <begin position="155"/>
        <end position="177"/>
    </location>
</feature>
<dbReference type="OrthoDB" id="7032707at2"/>
<keyword evidence="2 6" id="KW-1003">Cell membrane</keyword>
<dbReference type="GO" id="GO:0006825">
    <property type="term" value="P:copper ion transport"/>
    <property type="evidence" value="ECO:0007669"/>
    <property type="project" value="InterPro"/>
</dbReference>
<organism evidence="8 9">
    <name type="scientific">Pseudomonas knackmussii (strain DSM 6978 / CCUG 54928 / LMG 23759 / B13)</name>
    <dbReference type="NCBI Taxonomy" id="1301098"/>
    <lineage>
        <taxon>Bacteria</taxon>
        <taxon>Pseudomonadati</taxon>
        <taxon>Pseudomonadota</taxon>
        <taxon>Gammaproteobacteria</taxon>
        <taxon>Pseudomonadales</taxon>
        <taxon>Pseudomonadaceae</taxon>
        <taxon>Pseudomonas</taxon>
    </lineage>
</organism>
<dbReference type="GO" id="GO:0046688">
    <property type="term" value="P:response to copper ion"/>
    <property type="evidence" value="ECO:0007669"/>
    <property type="project" value="UniProtKB-UniRule"/>
</dbReference>
<feature type="transmembrane region" description="Helical" evidence="6">
    <location>
        <begin position="50"/>
        <end position="71"/>
    </location>
</feature>
<feature type="transmembrane region" description="Helical" evidence="6">
    <location>
        <begin position="124"/>
        <end position="149"/>
    </location>
</feature>